<comment type="caution">
    <text evidence="1">The sequence shown here is derived from an EMBL/GenBank/DDBJ whole genome shotgun (WGS) entry which is preliminary data.</text>
</comment>
<dbReference type="PANTHER" id="PTHR46670">
    <property type="entry name" value="ENDO/EXONUCLEASE/PHOSPHATASE DOMAIN-CONTAINING PROTEIN"/>
    <property type="match status" value="1"/>
</dbReference>
<dbReference type="PANTHER" id="PTHR46670:SF3">
    <property type="entry name" value="ENDONUCLEASE_EXONUCLEASE_PHOSPHATASE DOMAIN-CONTAINING PROTEIN"/>
    <property type="match status" value="1"/>
</dbReference>
<name>A0A6S7H833_PARCT</name>
<dbReference type="Pfam" id="PF03372">
    <property type="entry name" value="Exo_endo_phos"/>
    <property type="match status" value="1"/>
</dbReference>
<dbReference type="Proteomes" id="UP001152795">
    <property type="component" value="Unassembled WGS sequence"/>
</dbReference>
<dbReference type="InterPro" id="IPR000477">
    <property type="entry name" value="RT_dom"/>
</dbReference>
<organism evidence="1 2">
    <name type="scientific">Paramuricea clavata</name>
    <name type="common">Red gorgonian</name>
    <name type="synonym">Violescent sea-whip</name>
    <dbReference type="NCBI Taxonomy" id="317549"/>
    <lineage>
        <taxon>Eukaryota</taxon>
        <taxon>Metazoa</taxon>
        <taxon>Cnidaria</taxon>
        <taxon>Anthozoa</taxon>
        <taxon>Octocorallia</taxon>
        <taxon>Malacalcyonacea</taxon>
        <taxon>Plexauridae</taxon>
        <taxon>Paramuricea</taxon>
    </lineage>
</organism>
<dbReference type="PROSITE" id="PS50878">
    <property type="entry name" value="RT_POL"/>
    <property type="match status" value="1"/>
</dbReference>
<dbReference type="GO" id="GO:0003824">
    <property type="term" value="F:catalytic activity"/>
    <property type="evidence" value="ECO:0007669"/>
    <property type="project" value="InterPro"/>
</dbReference>
<dbReference type="InterPro" id="IPR005135">
    <property type="entry name" value="Endo/exonuclease/phosphatase"/>
</dbReference>
<gene>
    <name evidence="1" type="ORF">PACLA_8A055019</name>
</gene>
<proteinExistence type="predicted"/>
<dbReference type="AlphaFoldDB" id="A0A6S7H833"/>
<dbReference type="EMBL" id="CACRXK020002059">
    <property type="protein sequence ID" value="CAB3992470.1"/>
    <property type="molecule type" value="Genomic_DNA"/>
</dbReference>
<dbReference type="Pfam" id="PF00078">
    <property type="entry name" value="RVT_1"/>
    <property type="match status" value="1"/>
</dbReference>
<dbReference type="SUPFAM" id="SSF56672">
    <property type="entry name" value="DNA/RNA polymerases"/>
    <property type="match status" value="1"/>
</dbReference>
<dbReference type="InterPro" id="IPR043502">
    <property type="entry name" value="DNA/RNA_pol_sf"/>
</dbReference>
<dbReference type="OrthoDB" id="8938395at2759"/>
<reference evidence="1" key="1">
    <citation type="submission" date="2020-04" db="EMBL/GenBank/DDBJ databases">
        <authorList>
            <person name="Alioto T."/>
            <person name="Alioto T."/>
            <person name="Gomez Garrido J."/>
        </authorList>
    </citation>
    <scope>NUCLEOTIDE SEQUENCE</scope>
    <source>
        <strain evidence="1">A484AB</strain>
    </source>
</reference>
<evidence type="ECO:0000313" key="2">
    <source>
        <dbReference type="Proteomes" id="UP001152795"/>
    </source>
</evidence>
<dbReference type="SUPFAM" id="SSF56219">
    <property type="entry name" value="DNase I-like"/>
    <property type="match status" value="1"/>
</dbReference>
<protein>
    <submittedName>
        <fullName evidence="1">Uncharacterized protein</fullName>
    </submittedName>
</protein>
<evidence type="ECO:0000313" key="1">
    <source>
        <dbReference type="EMBL" id="CAB3992470.1"/>
    </source>
</evidence>
<dbReference type="InterPro" id="IPR036691">
    <property type="entry name" value="Endo/exonu/phosph_ase_sf"/>
</dbReference>
<sequence>MSTSLRRNLECRTHMACSQFLTDLENSGLLHCYGKAGRQQENILSDYKKNNIETLVTHRPPCKSAYAQNRTVNENNIINITLLPDTPAADINNNRIGELFTLCVLNAQSLNNKAAQFIDYVVDCKADIVSLTETWFTNTESATRVLCTPNGYNLLDHPRSNRVGGGTGILFKENITVKKLAAGELRSFEYSEWSVVNGSRRLHLIIVYRPPYSDAHPVTTSVFFSEFTNFLESITLSNDPLLITGDFNIHVDCTDNLDSIKFLDLLESTGLKQHVRGSTHCSGHTLDLIITKQTDNIITSIPRVDHLFSDHNAVLCNLESNAVPLTQKHISFRKLKSVNIEALKEEISSSDLCKNPPSKLIDLVSCYNNTLMTALNHQAPLISKTITTRPAVPWYNDEIKCAKRLRRKAERKWRRTKLPTDFLAFKTAKNHTTFLMNQARQNFYRQFISENSQDQRKLFRATKGLFRHDSDLAFPHYNDSNALSNDLGQFFAQKIINIRSELDTASTYEQAVFSDMPSVSLNSDQIYQEFSPMSDDDTERLITSSNKKSSSLDPIPTKLVVECLDVLLPVITKMINLSLESGIFPCVWKEADVQPRLKKQGLEVIFENLRPISNLPYVSKLVERTVYNQSHNHLSVHHLYPGNQSAYREFHSTETALLRVKNDILMNMNRQHVTLLVLLDLSAAFDTVDHVLLLQRLQLKFGLSGTVLKWFTSYLSQRTQRVTVGGVSSEKFKVDCGVPQGSCLGPLLFVLYVSELLELIERHLPDAHAYADDTQLYISFRADSRIDQETAVRTVEMYIDDIKRWMLANRLKLNEGKTEVILIGTWQQLEKIDFNNIRALNNQAPTYIKELLSTKKPTSYNLRSHSDPCLLERPRLKTLKTLGDRSFSLAAPTLWNALPKAIRIASSTATFKKLLKTFLFLEAFN</sequence>
<dbReference type="Gene3D" id="3.60.10.10">
    <property type="entry name" value="Endonuclease/exonuclease/phosphatase"/>
    <property type="match status" value="1"/>
</dbReference>
<dbReference type="CDD" id="cd01650">
    <property type="entry name" value="RT_nLTR_like"/>
    <property type="match status" value="1"/>
</dbReference>
<accession>A0A6S7H833</accession>
<keyword evidence="2" id="KW-1185">Reference proteome</keyword>